<dbReference type="Pfam" id="PF21863">
    <property type="entry name" value="HTH_67"/>
    <property type="match status" value="1"/>
</dbReference>
<dbReference type="OrthoDB" id="3820010at2"/>
<dbReference type="AlphaFoldDB" id="R1HX72"/>
<organism evidence="1 2">
    <name type="scientific">Amycolatopsis vancoresmycina DSM 44592</name>
    <dbReference type="NCBI Taxonomy" id="1292037"/>
    <lineage>
        <taxon>Bacteria</taxon>
        <taxon>Bacillati</taxon>
        <taxon>Actinomycetota</taxon>
        <taxon>Actinomycetes</taxon>
        <taxon>Pseudonocardiales</taxon>
        <taxon>Pseudonocardiaceae</taxon>
        <taxon>Amycolatopsis</taxon>
    </lineage>
</organism>
<protein>
    <submittedName>
        <fullName evidence="1">Uncharacterized protein</fullName>
    </submittedName>
</protein>
<proteinExistence type="predicted"/>
<sequence length="244" mass="26619">MHSLDVAAATEDPIRRIPSGFMLGSKTLARGAELGFVESDFYFVGRGGVLGDVDSDVVAAGFTFVNAESLRVVWERSRDVLPRQEASVEFAICAADWAQEHIPDEFDAARLAELLDPVVAAAGPELAPVFAGWRALEVPAEPKAHALHQLNVLRELRGARHMVAVLAGDLAPQDALRYHSPSVIWDLFGWPGQLEASRVRQVGKRWQSAIDVTNQLLAPVFDVLSDAERGELVTLLQYLLTVTS</sequence>
<dbReference type="InterPro" id="IPR054058">
    <property type="entry name" value="HTH_67"/>
</dbReference>
<gene>
    <name evidence="1" type="ORF">H480_12839</name>
</gene>
<name>R1HX72_9PSEU</name>
<reference evidence="1 2" key="1">
    <citation type="submission" date="2013-02" db="EMBL/GenBank/DDBJ databases">
        <title>Draft genome sequence of Amycolatopsis vancoresmycina strain DSM 44592T.</title>
        <authorList>
            <person name="Kumar S."/>
            <person name="Kaur N."/>
            <person name="Kaur C."/>
            <person name="Raghava G.P.S."/>
            <person name="Mayilraj S."/>
        </authorList>
    </citation>
    <scope>NUCLEOTIDE SEQUENCE [LARGE SCALE GENOMIC DNA]</scope>
    <source>
        <strain evidence="1 2">DSM 44592</strain>
    </source>
</reference>
<comment type="caution">
    <text evidence="1">The sequence shown here is derived from an EMBL/GenBank/DDBJ whole genome shotgun (WGS) entry which is preliminary data.</text>
</comment>
<dbReference type="EMBL" id="AOUO01000169">
    <property type="protein sequence ID" value="EOD68150.1"/>
    <property type="molecule type" value="Genomic_DNA"/>
</dbReference>
<dbReference type="Proteomes" id="UP000014139">
    <property type="component" value="Unassembled WGS sequence"/>
</dbReference>
<evidence type="ECO:0000313" key="2">
    <source>
        <dbReference type="Proteomes" id="UP000014139"/>
    </source>
</evidence>
<dbReference type="PATRIC" id="fig|1292037.4.peg.2448"/>
<accession>R1HX72</accession>
<dbReference type="RefSeq" id="WP_003077085.1">
    <property type="nucleotide sequence ID" value="NZ_AOUO01000169.1"/>
</dbReference>
<keyword evidence="2" id="KW-1185">Reference proteome</keyword>
<dbReference type="eggNOG" id="ENOG50339C4">
    <property type="taxonomic scope" value="Bacteria"/>
</dbReference>
<evidence type="ECO:0000313" key="1">
    <source>
        <dbReference type="EMBL" id="EOD68150.1"/>
    </source>
</evidence>